<proteinExistence type="predicted"/>
<dbReference type="InterPro" id="IPR014710">
    <property type="entry name" value="RmlC-like_jellyroll"/>
</dbReference>
<protein>
    <submittedName>
        <fullName evidence="1">Crp/Fnr family transcriptional regulator</fullName>
    </submittedName>
</protein>
<gene>
    <name evidence="1" type="ORF">O0955_08580</name>
</gene>
<name>A0ABT4L842_9SPHI</name>
<evidence type="ECO:0000313" key="1">
    <source>
        <dbReference type="EMBL" id="MCZ4244060.1"/>
    </source>
</evidence>
<keyword evidence="2" id="KW-1185">Reference proteome</keyword>
<comment type="caution">
    <text evidence="1">The sequence shown here is derived from an EMBL/GenBank/DDBJ whole genome shotgun (WGS) entry which is preliminary data.</text>
</comment>
<dbReference type="SUPFAM" id="SSF51206">
    <property type="entry name" value="cAMP-binding domain-like"/>
    <property type="match status" value="1"/>
</dbReference>
<dbReference type="RefSeq" id="WP_269427125.1">
    <property type="nucleotide sequence ID" value="NZ_JAPWGM010000002.1"/>
</dbReference>
<dbReference type="Proteomes" id="UP001144347">
    <property type="component" value="Unassembled WGS sequence"/>
</dbReference>
<dbReference type="InterPro" id="IPR018490">
    <property type="entry name" value="cNMP-bd_dom_sf"/>
</dbReference>
<sequence length="203" mass="23744">MESNIAPVRYDRESLLDFFNKLEPLKKDIVSFARTETFVITVKRNELLDIVNQYDNCLFFVIKGFIRGYIVEEGKEITTSLNEEQRLIGKIRNPSVQQALYNEYLQALEDTELLVVPYNIIDGLYTHFPETNALGRKLLAIHYNLSQERSILSRIPSAEARYRQFLANHPYINNRVSVKFLSSYLGMRLETLSRVRSKMKQKD</sequence>
<dbReference type="Gene3D" id="2.60.120.10">
    <property type="entry name" value="Jelly Rolls"/>
    <property type="match status" value="1"/>
</dbReference>
<dbReference type="EMBL" id="JAPWGM010000002">
    <property type="protein sequence ID" value="MCZ4244060.1"/>
    <property type="molecule type" value="Genomic_DNA"/>
</dbReference>
<accession>A0ABT4L842</accession>
<evidence type="ECO:0000313" key="2">
    <source>
        <dbReference type="Proteomes" id="UP001144347"/>
    </source>
</evidence>
<reference evidence="1" key="1">
    <citation type="submission" date="2022-12" db="EMBL/GenBank/DDBJ databases">
        <title>Genome sequence of HCMS5-2.</title>
        <authorList>
            <person name="Woo H."/>
        </authorList>
    </citation>
    <scope>NUCLEOTIDE SEQUENCE</scope>
    <source>
        <strain evidence="1">HCMS5-2</strain>
    </source>
</reference>
<organism evidence="1 2">
    <name type="scientific">Pedobacter punctiformis</name>
    <dbReference type="NCBI Taxonomy" id="3004097"/>
    <lineage>
        <taxon>Bacteria</taxon>
        <taxon>Pseudomonadati</taxon>
        <taxon>Bacteroidota</taxon>
        <taxon>Sphingobacteriia</taxon>
        <taxon>Sphingobacteriales</taxon>
        <taxon>Sphingobacteriaceae</taxon>
        <taxon>Pedobacter</taxon>
    </lineage>
</organism>